<protein>
    <recommendedName>
        <fullName evidence="1">ChsH2 C-terminal OB-fold domain-containing protein</fullName>
    </recommendedName>
</protein>
<evidence type="ECO:0000259" key="1">
    <source>
        <dbReference type="Pfam" id="PF01796"/>
    </source>
</evidence>
<name>A0A917RLF4_9NOCA</name>
<evidence type="ECO:0000313" key="3">
    <source>
        <dbReference type="Proteomes" id="UP000638263"/>
    </source>
</evidence>
<gene>
    <name evidence="2" type="ORF">GCM10011588_29330</name>
</gene>
<dbReference type="InterPro" id="IPR012340">
    <property type="entry name" value="NA-bd_OB-fold"/>
</dbReference>
<dbReference type="AlphaFoldDB" id="A0A917RLF4"/>
<dbReference type="Proteomes" id="UP000638263">
    <property type="component" value="Unassembled WGS sequence"/>
</dbReference>
<reference evidence="2" key="1">
    <citation type="journal article" date="2014" name="Int. J. Syst. Evol. Microbiol.">
        <title>Complete genome sequence of Corynebacterium casei LMG S-19264T (=DSM 44701T), isolated from a smear-ripened cheese.</title>
        <authorList>
            <consortium name="US DOE Joint Genome Institute (JGI-PGF)"/>
            <person name="Walter F."/>
            <person name="Albersmeier A."/>
            <person name="Kalinowski J."/>
            <person name="Ruckert C."/>
        </authorList>
    </citation>
    <scope>NUCLEOTIDE SEQUENCE</scope>
    <source>
        <strain evidence="2">CGMCC 4.3508</strain>
    </source>
</reference>
<dbReference type="SUPFAM" id="SSF50249">
    <property type="entry name" value="Nucleic acid-binding proteins"/>
    <property type="match status" value="1"/>
</dbReference>
<comment type="caution">
    <text evidence="2">The sequence shown here is derived from an EMBL/GenBank/DDBJ whole genome shotgun (WGS) entry which is preliminary data.</text>
</comment>
<dbReference type="RefSeq" id="WP_062997662.1">
    <property type="nucleotide sequence ID" value="NZ_BMMH01000005.1"/>
</dbReference>
<keyword evidence="3" id="KW-1185">Reference proteome</keyword>
<dbReference type="EMBL" id="BMMH01000005">
    <property type="protein sequence ID" value="GGL13045.1"/>
    <property type="molecule type" value="Genomic_DNA"/>
</dbReference>
<proteinExistence type="predicted"/>
<accession>A0A917RLF4</accession>
<dbReference type="Pfam" id="PF01796">
    <property type="entry name" value="OB_ChsH2_C"/>
    <property type="match status" value="1"/>
</dbReference>
<feature type="domain" description="ChsH2 C-terminal OB-fold" evidence="1">
    <location>
        <begin position="317"/>
        <end position="371"/>
    </location>
</feature>
<sequence length="416" mass="42554">MSEIVAIGTYLPPWTTAGKRVRGPDEDAVTMAVAAGRVADPDHRAQRVVVVSRTMPLIEGGNAAVLLAGLSLDAGIPVTEVLGGGPAALDQVVAAAPHTLIIGADDSPTAAGAAAVLTGSATSGTRLTAAGGQTRSLPVVIRTDQGERREYADPRLQREVGVKATIARLGVAEQPGLRVAAVAGVKAAHIGGAFGKTPINDASDSASAAIRALAQAVEAGQSGLILATEQSVATAATLHPGDTPATVTRHEVVSGALPEAGVAPGIGIPISLAAYARAFEPKIRWEAAVFPGDDTPVFPPRRRVDDAGNLQSDYVLRPLPRTGEVYTHTTVAIPVPDLPSPYTIALVQLTDSPVRVLLKVTGATAGDVEVGRSGSVVLRRVALRSGVPDYGYAFWPDPVAEPTTAVTADTIEGARQ</sequence>
<dbReference type="InterPro" id="IPR002878">
    <property type="entry name" value="ChsH2_C"/>
</dbReference>
<organism evidence="2 3">
    <name type="scientific">Nocardia jinanensis</name>
    <dbReference type="NCBI Taxonomy" id="382504"/>
    <lineage>
        <taxon>Bacteria</taxon>
        <taxon>Bacillati</taxon>
        <taxon>Actinomycetota</taxon>
        <taxon>Actinomycetes</taxon>
        <taxon>Mycobacteriales</taxon>
        <taxon>Nocardiaceae</taxon>
        <taxon>Nocardia</taxon>
    </lineage>
</organism>
<reference evidence="2" key="2">
    <citation type="submission" date="2020-09" db="EMBL/GenBank/DDBJ databases">
        <authorList>
            <person name="Sun Q."/>
            <person name="Zhou Y."/>
        </authorList>
    </citation>
    <scope>NUCLEOTIDE SEQUENCE</scope>
    <source>
        <strain evidence="2">CGMCC 4.3508</strain>
    </source>
</reference>
<evidence type="ECO:0000313" key="2">
    <source>
        <dbReference type="EMBL" id="GGL13045.1"/>
    </source>
</evidence>